<evidence type="ECO:0000313" key="2">
    <source>
        <dbReference type="Proteomes" id="UP001524586"/>
    </source>
</evidence>
<dbReference type="EMBL" id="JANIBK010000032">
    <property type="protein sequence ID" value="MCQ8128453.1"/>
    <property type="molecule type" value="Genomic_DNA"/>
</dbReference>
<dbReference type="Proteomes" id="UP001524586">
    <property type="component" value="Unassembled WGS sequence"/>
</dbReference>
<accession>A0ABT1U3N3</accession>
<proteinExistence type="predicted"/>
<keyword evidence="2" id="KW-1185">Reference proteome</keyword>
<gene>
    <name evidence="1" type="ORF">NP596_08275</name>
</gene>
<dbReference type="RefSeq" id="WP_256614841.1">
    <property type="nucleotide sequence ID" value="NZ_JANIBK010000032.1"/>
</dbReference>
<comment type="caution">
    <text evidence="1">The sequence shown here is derived from an EMBL/GenBank/DDBJ whole genome shotgun (WGS) entry which is preliminary data.</text>
</comment>
<sequence length="729" mass="83274">MSLHRKRFTLALERIQPTDWARFEQFASAFLTSEFDNLRTVASPSGDEGRDAELFSPTSEPEIVLQYSVTKHWTTKIRDTAKKVKKNLTHARQLLYVTNQQIGADGDGLKKELRTKYQLILDIRDSSFFLDRYEGDDHREAVAENLARDIVDPFLESKDVIQKKAQALTTAESRAALVFLELQWQDDGREKGLTKTAFDALVRTALRGTNPDYRLTRNQVYDLVKKIIPTDDIAFLIAETDKSLSRLNKNFIRHYPNDEFCLSHEENIRLKSRIAEVEINDQELVNDITNALKAVIPEVELADNGNLLSYLSICRISMEKFLLQRGELFVSALENGQLQHLEYGSVKRIVQDELKIPNINEEQLTNRLATVIERVLTDPSISTASYLRGIADAYTFLAFLRQTPDIQSAVKKMFSTGEIWIDTSIVLPLLAEDLLPEENWQFRKLILAAKNAGLKIKVTPGVIEEVERHINRSQTCYGLVNSGQESWDGSYPYLFSFFISTGSAQSFFSKWLENFRGNIRPEDDVSEYLKHFFSIEMTDISIDAQKADLEIRNLVKETWVNIHTNRRNRSNNGFDPLLSLRLAEHDTENYLGVIVRRQHESEKAFGYTSWWLTLDHKAFEIKPMIEQSSKIKIPLAPVMSADFLANYLAFGPLRGKVAKNMHGALPVAIDPGLVEYLSPELLEIAKSVRLSAKDKPEHVIRRDVRDALDNARRRQGDITNKGLNSVFDS</sequence>
<name>A0ABT1U3N3_9GAMM</name>
<evidence type="ECO:0000313" key="1">
    <source>
        <dbReference type="EMBL" id="MCQ8128453.1"/>
    </source>
</evidence>
<protein>
    <submittedName>
        <fullName evidence="1">Uncharacterized protein</fullName>
    </submittedName>
</protein>
<organism evidence="1 2">
    <name type="scientific">Methylomonas rivi</name>
    <dbReference type="NCBI Taxonomy" id="2952226"/>
    <lineage>
        <taxon>Bacteria</taxon>
        <taxon>Pseudomonadati</taxon>
        <taxon>Pseudomonadota</taxon>
        <taxon>Gammaproteobacteria</taxon>
        <taxon>Methylococcales</taxon>
        <taxon>Methylococcaceae</taxon>
        <taxon>Methylomonas</taxon>
    </lineage>
</organism>
<reference evidence="1 2" key="1">
    <citation type="submission" date="2022-07" db="EMBL/GenBank/DDBJ databases">
        <title>Methylomonas rivi sp. nov., Methylomonas rosea sp. nov., Methylomonas aureus sp. nov. and Methylomonas subterranea sp. nov., four novel methanotrophs isolated from a freshwater creek and the deep terrestrial subsurface.</title>
        <authorList>
            <person name="Abin C."/>
            <person name="Sankaranarayanan K."/>
            <person name="Garner C."/>
            <person name="Sindelar R."/>
            <person name="Kotary K."/>
            <person name="Garner R."/>
            <person name="Barclay S."/>
            <person name="Lawson P."/>
            <person name="Krumholz L."/>
        </authorList>
    </citation>
    <scope>NUCLEOTIDE SEQUENCE [LARGE SCALE GENOMIC DNA]</scope>
    <source>
        <strain evidence="1 2">WSC-6</strain>
    </source>
</reference>